<dbReference type="EMBL" id="KZ302207">
    <property type="protein sequence ID" value="PFH46329.1"/>
    <property type="molecule type" value="Genomic_DNA"/>
</dbReference>
<dbReference type="AlphaFoldDB" id="A0A2A9N7Y3"/>
<dbReference type="Proteomes" id="UP000242287">
    <property type="component" value="Unassembled WGS sequence"/>
</dbReference>
<organism evidence="1 2">
    <name type="scientific">Amanita thiersii Skay4041</name>
    <dbReference type="NCBI Taxonomy" id="703135"/>
    <lineage>
        <taxon>Eukaryota</taxon>
        <taxon>Fungi</taxon>
        <taxon>Dikarya</taxon>
        <taxon>Basidiomycota</taxon>
        <taxon>Agaricomycotina</taxon>
        <taxon>Agaricomycetes</taxon>
        <taxon>Agaricomycetidae</taxon>
        <taxon>Agaricales</taxon>
        <taxon>Pluteineae</taxon>
        <taxon>Amanitaceae</taxon>
        <taxon>Amanita</taxon>
    </lineage>
</organism>
<protein>
    <submittedName>
        <fullName evidence="1">Uncharacterized protein</fullName>
    </submittedName>
</protein>
<gene>
    <name evidence="1" type="ORF">AMATHDRAFT_70120</name>
</gene>
<accession>A0A2A9N7Y3</accession>
<proteinExistence type="predicted"/>
<evidence type="ECO:0000313" key="2">
    <source>
        <dbReference type="Proteomes" id="UP000242287"/>
    </source>
</evidence>
<evidence type="ECO:0000313" key="1">
    <source>
        <dbReference type="EMBL" id="PFH46329.1"/>
    </source>
</evidence>
<name>A0A2A9N7Y3_9AGAR</name>
<sequence length="51" mass="6024">MFNHGQLPVLQNRLFRSRQSAASMHLVNYDLRIEVRILMPELTERVFPSPD</sequence>
<reference evidence="1 2" key="1">
    <citation type="submission" date="2014-02" db="EMBL/GenBank/DDBJ databases">
        <title>Transposable element dynamics among asymbiotic and ectomycorrhizal Amanita fungi.</title>
        <authorList>
            <consortium name="DOE Joint Genome Institute"/>
            <person name="Hess J."/>
            <person name="Skrede I."/>
            <person name="Wolfe B."/>
            <person name="LaButti K."/>
            <person name="Ohm R.A."/>
            <person name="Grigoriev I.V."/>
            <person name="Pringle A."/>
        </authorList>
    </citation>
    <scope>NUCLEOTIDE SEQUENCE [LARGE SCALE GENOMIC DNA]</scope>
    <source>
        <strain evidence="1 2">SKay4041</strain>
    </source>
</reference>
<keyword evidence="2" id="KW-1185">Reference proteome</keyword>